<proteinExistence type="inferred from homology"/>
<comment type="caution">
    <text evidence="6">The sequence shown here is derived from an EMBL/GenBank/DDBJ whole genome shotgun (WGS) entry which is preliminary data.</text>
</comment>
<keyword evidence="1" id="KW-0540">Nuclease</keyword>
<accession>A0ABU5W8V2</accession>
<dbReference type="Pfam" id="PF01844">
    <property type="entry name" value="HNH"/>
    <property type="match status" value="1"/>
</dbReference>
<evidence type="ECO:0000313" key="7">
    <source>
        <dbReference type="Proteomes" id="UP001304847"/>
    </source>
</evidence>
<keyword evidence="7" id="KW-1185">Reference proteome</keyword>
<dbReference type="Proteomes" id="UP001304847">
    <property type="component" value="Unassembled WGS sequence"/>
</dbReference>
<reference evidence="6 7" key="1">
    <citation type="submission" date="2023-12" db="EMBL/GenBank/DDBJ databases">
        <title>Characterization of antibiotic resistance in Aeromonas spp. in hospital effluent.</title>
        <authorList>
            <person name="Negoseki B.R.S."/>
            <person name="Krul D."/>
            <person name="Siqueira A.C."/>
            <person name="Almeida M."/>
            <person name="Mesa D."/>
            <person name="Conte D."/>
            <person name="Dalla-Costa L.M."/>
        </authorList>
    </citation>
    <scope>NUCLEOTIDE SEQUENCE [LARGE SCALE GENOMIC DNA]</scope>
    <source>
        <strain evidence="6 7">36v</strain>
    </source>
</reference>
<evidence type="ECO:0000256" key="4">
    <source>
        <dbReference type="ARBA" id="ARBA00040194"/>
    </source>
</evidence>
<gene>
    <name evidence="6" type="ORF">VCX44_16490</name>
</gene>
<dbReference type="SMART" id="SM00507">
    <property type="entry name" value="HNHc"/>
    <property type="match status" value="1"/>
</dbReference>
<keyword evidence="2 6" id="KW-0378">Hydrolase</keyword>
<dbReference type="InterPro" id="IPR003615">
    <property type="entry name" value="HNH_nuc"/>
</dbReference>
<dbReference type="InterPro" id="IPR002711">
    <property type="entry name" value="HNH"/>
</dbReference>
<evidence type="ECO:0000313" key="6">
    <source>
        <dbReference type="EMBL" id="MEA9437357.1"/>
    </source>
</evidence>
<feature type="domain" description="HNH nuclease" evidence="5">
    <location>
        <begin position="54"/>
        <end position="108"/>
    </location>
</feature>
<evidence type="ECO:0000256" key="2">
    <source>
        <dbReference type="ARBA" id="ARBA00022801"/>
    </source>
</evidence>
<dbReference type="Gene3D" id="1.10.30.50">
    <property type="match status" value="1"/>
</dbReference>
<comment type="similarity">
    <text evidence="3">Belongs to the HNH nuclease family.</text>
</comment>
<dbReference type="GO" id="GO:0004519">
    <property type="term" value="F:endonuclease activity"/>
    <property type="evidence" value="ECO:0007669"/>
    <property type="project" value="UniProtKB-KW"/>
</dbReference>
<name>A0ABU5W8V2_AERCA</name>
<dbReference type="EMBL" id="JAYGOJ010000101">
    <property type="protein sequence ID" value="MEA9437357.1"/>
    <property type="molecule type" value="Genomic_DNA"/>
</dbReference>
<evidence type="ECO:0000256" key="3">
    <source>
        <dbReference type="ARBA" id="ARBA00038412"/>
    </source>
</evidence>
<dbReference type="RefSeq" id="WP_323580816.1">
    <property type="nucleotide sequence ID" value="NZ_JAYGOJ010000101.1"/>
</dbReference>
<protein>
    <recommendedName>
        <fullName evidence="4">Putative HNH nuclease YajD</fullName>
    </recommendedName>
</protein>
<sequence length="121" mass="13294">MPPKRMKPCRHPGGCPELTNDKSGFCPAHRVSGWDRYQAGLSRHQRGYGRAWEKLREVILQRDGYLCLTCLAAGVYTQATTVDHVVPKVHGGTDDPGNLASICGPCHAIKTAKERLNGRQA</sequence>
<dbReference type="PANTHER" id="PTHR41286:SF1">
    <property type="entry name" value="HNH NUCLEASE YAJD-RELATED"/>
    <property type="match status" value="1"/>
</dbReference>
<dbReference type="GO" id="GO:0016787">
    <property type="term" value="F:hydrolase activity"/>
    <property type="evidence" value="ECO:0007669"/>
    <property type="project" value="UniProtKB-KW"/>
</dbReference>
<organism evidence="6 7">
    <name type="scientific">Aeromonas caviae</name>
    <name type="common">Aeromonas punctata</name>
    <dbReference type="NCBI Taxonomy" id="648"/>
    <lineage>
        <taxon>Bacteria</taxon>
        <taxon>Pseudomonadati</taxon>
        <taxon>Pseudomonadota</taxon>
        <taxon>Gammaproteobacteria</taxon>
        <taxon>Aeromonadales</taxon>
        <taxon>Aeromonadaceae</taxon>
        <taxon>Aeromonas</taxon>
    </lineage>
</organism>
<evidence type="ECO:0000256" key="1">
    <source>
        <dbReference type="ARBA" id="ARBA00022722"/>
    </source>
</evidence>
<evidence type="ECO:0000259" key="5">
    <source>
        <dbReference type="SMART" id="SM00507"/>
    </source>
</evidence>
<dbReference type="PANTHER" id="PTHR41286">
    <property type="entry name" value="HNH NUCLEASE YAJD-RELATED"/>
    <property type="match status" value="1"/>
</dbReference>
<dbReference type="CDD" id="cd00085">
    <property type="entry name" value="HNHc"/>
    <property type="match status" value="1"/>
</dbReference>
<keyword evidence="6" id="KW-0255">Endonuclease</keyword>